<dbReference type="Proteomes" id="UP000319148">
    <property type="component" value="Unassembled WGS sequence"/>
</dbReference>
<evidence type="ECO:0000313" key="2">
    <source>
        <dbReference type="Proteomes" id="UP000319148"/>
    </source>
</evidence>
<name>A0A501PAZ8_9PROT</name>
<protein>
    <submittedName>
        <fullName evidence="1">PAS domain-containing protein</fullName>
    </submittedName>
</protein>
<dbReference type="RefSeq" id="WP_139941576.1">
    <property type="nucleotide sequence ID" value="NZ_JBHSYP010000005.1"/>
</dbReference>
<keyword evidence="2" id="KW-1185">Reference proteome</keyword>
<dbReference type="OrthoDB" id="8481589at2"/>
<dbReference type="AlphaFoldDB" id="A0A501PAZ8"/>
<organism evidence="1 2">
    <name type="scientific">Emcibacter nanhaiensis</name>
    <dbReference type="NCBI Taxonomy" id="1505037"/>
    <lineage>
        <taxon>Bacteria</taxon>
        <taxon>Pseudomonadati</taxon>
        <taxon>Pseudomonadota</taxon>
        <taxon>Alphaproteobacteria</taxon>
        <taxon>Emcibacterales</taxon>
        <taxon>Emcibacteraceae</taxon>
        <taxon>Emcibacter</taxon>
    </lineage>
</organism>
<comment type="caution">
    <text evidence="1">The sequence shown here is derived from an EMBL/GenBank/DDBJ whole genome shotgun (WGS) entry which is preliminary data.</text>
</comment>
<dbReference type="EMBL" id="VFIY01000018">
    <property type="protein sequence ID" value="TPD57261.1"/>
    <property type="molecule type" value="Genomic_DNA"/>
</dbReference>
<dbReference type="InterPro" id="IPR009922">
    <property type="entry name" value="DUF1457"/>
</dbReference>
<reference evidence="2" key="1">
    <citation type="submission" date="2019-06" db="EMBL/GenBank/DDBJ databases">
        <title>The complete genome of Emcibacter congregatus ZYLT.</title>
        <authorList>
            <person name="Zhao Z."/>
        </authorList>
    </citation>
    <scope>NUCLEOTIDE SEQUENCE [LARGE SCALE GENOMIC DNA]</scope>
    <source>
        <strain evidence="2">MCCC 1A06723</strain>
    </source>
</reference>
<proteinExistence type="predicted"/>
<gene>
    <name evidence="1" type="ORF">FIV46_14120</name>
</gene>
<accession>A0A501PAZ8</accession>
<evidence type="ECO:0000313" key="1">
    <source>
        <dbReference type="EMBL" id="TPD57261.1"/>
    </source>
</evidence>
<sequence length="164" mass="19345">MGWSIMYKSPVVAEDIKPDHLKELFIYWQKIRGNKPMPSRADFHPEELPAVLPHIVLFDVSDKKPYRYFTRLVGTETVRAMGFDFTGKYLDEIPSLSAVQERFDWISENGTPYYYQGKLVWSEKSYMDYCTLALPFSNDGKKVNILMYGTDYYLPDDHPERWYS</sequence>
<dbReference type="Pfam" id="PF07310">
    <property type="entry name" value="PAS_5"/>
    <property type="match status" value="1"/>
</dbReference>